<gene>
    <name evidence="1" type="ORF">CFX1CAM_2038</name>
</gene>
<organism evidence="1 2">
    <name type="scientific">Candidatus Brevifilum fermentans</name>
    <dbReference type="NCBI Taxonomy" id="1986204"/>
    <lineage>
        <taxon>Bacteria</taxon>
        <taxon>Bacillati</taxon>
        <taxon>Chloroflexota</taxon>
        <taxon>Anaerolineae</taxon>
        <taxon>Anaerolineales</taxon>
        <taxon>Anaerolineaceae</taxon>
        <taxon>Candidatus Brevifilum</taxon>
    </lineage>
</organism>
<name>A0A1Y6K635_9CHLR</name>
<keyword evidence="2" id="KW-1185">Reference proteome</keyword>
<sequence>MNTRPKSPHTGDALFGLKENQVIGTAEIETIQL</sequence>
<evidence type="ECO:0000313" key="2">
    <source>
        <dbReference type="Proteomes" id="UP000195514"/>
    </source>
</evidence>
<dbReference type="KEGG" id="abat:CFX1CAM_2038"/>
<dbReference type="EMBL" id="LT859958">
    <property type="protein sequence ID" value="SMX55103.1"/>
    <property type="molecule type" value="Genomic_DNA"/>
</dbReference>
<protein>
    <submittedName>
        <fullName evidence="1">Uncharacterized protein</fullName>
    </submittedName>
</protein>
<evidence type="ECO:0000313" key="1">
    <source>
        <dbReference type="EMBL" id="SMX55103.1"/>
    </source>
</evidence>
<accession>A0A1Y6K635</accession>
<dbReference type="Proteomes" id="UP000195514">
    <property type="component" value="Chromosome I"/>
</dbReference>
<dbReference type="AlphaFoldDB" id="A0A1Y6K635"/>
<proteinExistence type="predicted"/>
<reference evidence="2" key="1">
    <citation type="submission" date="2017-05" db="EMBL/GenBank/DDBJ databases">
        <authorList>
            <person name="Kirkegaard R."/>
            <person name="Mcilroy J S."/>
        </authorList>
    </citation>
    <scope>NUCLEOTIDE SEQUENCE [LARGE SCALE GENOMIC DNA]</scope>
</reference>